<evidence type="ECO:0000256" key="3">
    <source>
        <dbReference type="ARBA" id="ARBA00006753"/>
    </source>
</evidence>
<dbReference type="Gene3D" id="3.40.50.720">
    <property type="entry name" value="NAD(P)-binding Rossmann-like Domain"/>
    <property type="match status" value="1"/>
</dbReference>
<dbReference type="Pfam" id="PF03447">
    <property type="entry name" value="NAD_binding_3"/>
    <property type="match status" value="1"/>
</dbReference>
<proteinExistence type="inferred from homology"/>
<dbReference type="PROSITE" id="PS01042">
    <property type="entry name" value="HOMOSER_DHGENASE"/>
    <property type="match status" value="1"/>
</dbReference>
<dbReference type="UniPathway" id="UPA00051">
    <property type="reaction ID" value="UER00465"/>
</dbReference>
<evidence type="ECO:0000256" key="5">
    <source>
        <dbReference type="ARBA" id="ARBA00013376"/>
    </source>
</evidence>
<evidence type="ECO:0000256" key="7">
    <source>
        <dbReference type="ARBA" id="ARBA00022697"/>
    </source>
</evidence>
<keyword evidence="10" id="KW-0521">NADP</keyword>
<feature type="domain" description="Homoserine dehydrogenase catalytic" evidence="12">
    <location>
        <begin position="146"/>
        <end position="325"/>
    </location>
</feature>
<evidence type="ECO:0000256" key="4">
    <source>
        <dbReference type="ARBA" id="ARBA00013213"/>
    </source>
</evidence>
<dbReference type="Pfam" id="PF00742">
    <property type="entry name" value="Homoserine_dh"/>
    <property type="match status" value="1"/>
</dbReference>
<dbReference type="InterPro" id="IPR016204">
    <property type="entry name" value="HDH"/>
</dbReference>
<feature type="domain" description="Aspartate/homoserine dehydrogenase NAD-binding" evidence="13">
    <location>
        <begin position="10"/>
        <end position="113"/>
    </location>
</feature>
<evidence type="ECO:0000256" key="11">
    <source>
        <dbReference type="RuleBase" id="RU004171"/>
    </source>
</evidence>
<comment type="pathway">
    <text evidence="1 10">Amino-acid biosynthesis; L-threonine biosynthesis; L-threonine from L-aspartate: step 3/5.</text>
</comment>
<evidence type="ECO:0000256" key="1">
    <source>
        <dbReference type="ARBA" id="ARBA00005056"/>
    </source>
</evidence>
<dbReference type="GO" id="GO:0004412">
    <property type="term" value="F:homoserine dehydrogenase activity"/>
    <property type="evidence" value="ECO:0007669"/>
    <property type="project" value="UniProtKB-EC"/>
</dbReference>
<dbReference type="SUPFAM" id="SSF51735">
    <property type="entry name" value="NAD(P)-binding Rossmann-fold domains"/>
    <property type="match status" value="1"/>
</dbReference>
<dbReference type="InterPro" id="IPR019811">
    <property type="entry name" value="HDH_CS"/>
</dbReference>
<dbReference type="Gene3D" id="3.30.360.10">
    <property type="entry name" value="Dihydrodipicolinate Reductase, domain 2"/>
    <property type="match status" value="1"/>
</dbReference>
<accession>A0A7S4AKS5</accession>
<keyword evidence="9 10" id="KW-0486">Methionine biosynthesis</keyword>
<reference evidence="14" key="1">
    <citation type="submission" date="2021-01" db="EMBL/GenBank/DDBJ databases">
        <authorList>
            <person name="Corre E."/>
            <person name="Pelletier E."/>
            <person name="Niang G."/>
            <person name="Scheremetjew M."/>
            <person name="Finn R."/>
            <person name="Kale V."/>
            <person name="Holt S."/>
            <person name="Cochrane G."/>
            <person name="Meng A."/>
            <person name="Brown T."/>
            <person name="Cohen L."/>
        </authorList>
    </citation>
    <scope>NUCLEOTIDE SEQUENCE</scope>
    <source>
        <strain evidence="14">10249 10 AB</strain>
    </source>
</reference>
<evidence type="ECO:0000313" key="14">
    <source>
        <dbReference type="EMBL" id="CAE0719131.1"/>
    </source>
</evidence>
<dbReference type="SUPFAM" id="SSF55347">
    <property type="entry name" value="Glyceraldehyde-3-phosphate dehydrogenase-like, C-terminal domain"/>
    <property type="match status" value="1"/>
</dbReference>
<dbReference type="NCBIfam" id="NF004976">
    <property type="entry name" value="PRK06349.1"/>
    <property type="match status" value="1"/>
</dbReference>
<comment type="similarity">
    <text evidence="3 11">Belongs to the homoserine dehydrogenase family.</text>
</comment>
<dbReference type="AlphaFoldDB" id="A0A7S4AKS5"/>
<dbReference type="GO" id="GO:0009088">
    <property type="term" value="P:threonine biosynthetic process"/>
    <property type="evidence" value="ECO:0007669"/>
    <property type="project" value="UniProtKB-UniPathway"/>
</dbReference>
<dbReference type="InterPro" id="IPR005106">
    <property type="entry name" value="Asp/hSer_DH_NAD-bd"/>
</dbReference>
<evidence type="ECO:0000259" key="13">
    <source>
        <dbReference type="Pfam" id="PF03447"/>
    </source>
</evidence>
<dbReference type="FunFam" id="3.30.360.10:FF:000005">
    <property type="entry name" value="Homoserine dehydrogenase"/>
    <property type="match status" value="1"/>
</dbReference>
<dbReference type="PIRSF" id="PIRSF000098">
    <property type="entry name" value="Homoser_dehydrog"/>
    <property type="match status" value="1"/>
</dbReference>
<evidence type="ECO:0000256" key="9">
    <source>
        <dbReference type="ARBA" id="ARBA00023167"/>
    </source>
</evidence>
<evidence type="ECO:0000256" key="2">
    <source>
        <dbReference type="ARBA" id="ARBA00005062"/>
    </source>
</evidence>
<gene>
    <name evidence="14" type="ORF">PAUS00366_LOCUS11885</name>
</gene>
<keyword evidence="8 10" id="KW-0560">Oxidoreductase</keyword>
<protein>
    <recommendedName>
        <fullName evidence="5 10">Homoserine dehydrogenase</fullName>
        <ecNumber evidence="4 10">1.1.1.3</ecNumber>
    </recommendedName>
</protein>
<dbReference type="GO" id="GO:0050661">
    <property type="term" value="F:NADP binding"/>
    <property type="evidence" value="ECO:0007669"/>
    <property type="project" value="InterPro"/>
</dbReference>
<keyword evidence="7 10" id="KW-0791">Threonine biosynthesis</keyword>
<dbReference type="EMBL" id="HBIX01016436">
    <property type="protein sequence ID" value="CAE0719131.1"/>
    <property type="molecule type" value="Transcribed_RNA"/>
</dbReference>
<dbReference type="PANTHER" id="PTHR43331">
    <property type="entry name" value="HOMOSERINE DEHYDROGENASE"/>
    <property type="match status" value="1"/>
</dbReference>
<organism evidence="14">
    <name type="scientific">Pseudo-nitzschia australis</name>
    <dbReference type="NCBI Taxonomy" id="44445"/>
    <lineage>
        <taxon>Eukaryota</taxon>
        <taxon>Sar</taxon>
        <taxon>Stramenopiles</taxon>
        <taxon>Ochrophyta</taxon>
        <taxon>Bacillariophyta</taxon>
        <taxon>Bacillariophyceae</taxon>
        <taxon>Bacillariophycidae</taxon>
        <taxon>Bacillariales</taxon>
        <taxon>Bacillariaceae</taxon>
        <taxon>Pseudo-nitzschia</taxon>
    </lineage>
</organism>
<dbReference type="UniPathway" id="UPA00050">
    <property type="reaction ID" value="UER00063"/>
</dbReference>
<dbReference type="EC" id="1.1.1.3" evidence="4 10"/>
<dbReference type="GO" id="GO:0009086">
    <property type="term" value="P:methionine biosynthetic process"/>
    <property type="evidence" value="ECO:0007669"/>
    <property type="project" value="UniProtKB-KW"/>
</dbReference>
<evidence type="ECO:0000256" key="6">
    <source>
        <dbReference type="ARBA" id="ARBA00022605"/>
    </source>
</evidence>
<dbReference type="InterPro" id="IPR001342">
    <property type="entry name" value="HDH_cat"/>
</dbReference>
<name>A0A7S4AKS5_9STRA</name>
<comment type="pathway">
    <text evidence="2 10">Amino-acid biosynthesis; L-methionine biosynthesis via de novo pathway; L-homoserine from L-aspartate: step 3/3.</text>
</comment>
<sequence length="441" mass="47758">MEEVKIGIFGGGTVGGGIVEIIESKREHFQKMTGKNLSVKTICVRDLDKPRDFAVPEGCKVTTEFDDILGDASLDIIVEVMGGTTLANDVVCTALGNGKHIVTANKALIAEKLAEIESLVIDVNKDREGDDTVEFRYEAAVCGGIPIIRSLQSDVVGDEIEMLSGIINGCTNFMLTAMDVYGKSYDEALSEASDLGYAEADPTLDVGGFDARSKLKILMRLAYGIDVDEDDISCRGITELTKLDFQYAKMMGGTIKLVGVAKAVSDGKVAAFVSPAYITQSDSLFSVSGATNAVELISKNLQTTTLIGQGAGRFPTANSCINDIVSLAKGDKTPLPFNPPADNVQFVNNYESNFFIRLKYRDALGITRQVGEVCEKYGVSIHSILQNPITSRDDAAFAIITERVPISSVKKFCAEIEDLDWCRGPSFYMPVLREDWESDLV</sequence>
<dbReference type="Gene3D" id="3.30.70.260">
    <property type="match status" value="1"/>
</dbReference>
<dbReference type="PANTHER" id="PTHR43331:SF1">
    <property type="entry name" value="HOMOSERINE DEHYDROGENASE"/>
    <property type="match status" value="1"/>
</dbReference>
<dbReference type="InterPro" id="IPR036291">
    <property type="entry name" value="NAD(P)-bd_dom_sf"/>
</dbReference>
<evidence type="ECO:0000256" key="10">
    <source>
        <dbReference type="RuleBase" id="RU000579"/>
    </source>
</evidence>
<evidence type="ECO:0000256" key="8">
    <source>
        <dbReference type="ARBA" id="ARBA00023002"/>
    </source>
</evidence>
<comment type="catalytic activity">
    <reaction evidence="10">
        <text>L-homoserine + NADP(+) = L-aspartate 4-semialdehyde + NADPH + H(+)</text>
        <dbReference type="Rhea" id="RHEA:15761"/>
        <dbReference type="ChEBI" id="CHEBI:15378"/>
        <dbReference type="ChEBI" id="CHEBI:57476"/>
        <dbReference type="ChEBI" id="CHEBI:57783"/>
        <dbReference type="ChEBI" id="CHEBI:58349"/>
        <dbReference type="ChEBI" id="CHEBI:537519"/>
        <dbReference type="EC" id="1.1.1.3"/>
    </reaction>
</comment>
<keyword evidence="6 10" id="KW-0028">Amino-acid biosynthesis</keyword>
<evidence type="ECO:0000259" key="12">
    <source>
        <dbReference type="Pfam" id="PF00742"/>
    </source>
</evidence>